<comment type="caution">
    <text evidence="1">The sequence shown here is derived from an EMBL/GenBank/DDBJ whole genome shotgun (WGS) entry which is preliminary data.</text>
</comment>
<organism evidence="1 2">
    <name type="scientific">Ravibacter arvi</name>
    <dbReference type="NCBI Taxonomy" id="2051041"/>
    <lineage>
        <taxon>Bacteria</taxon>
        <taxon>Pseudomonadati</taxon>
        <taxon>Bacteroidota</taxon>
        <taxon>Cytophagia</taxon>
        <taxon>Cytophagales</taxon>
        <taxon>Spirosomataceae</taxon>
        <taxon>Ravibacter</taxon>
    </lineage>
</organism>
<evidence type="ECO:0000313" key="1">
    <source>
        <dbReference type="EMBL" id="GAA4437853.1"/>
    </source>
</evidence>
<keyword evidence="2" id="KW-1185">Reference proteome</keyword>
<name>A0ABP8LVB2_9BACT</name>
<accession>A0ABP8LVB2</accession>
<dbReference type="EMBL" id="BAABEY010000018">
    <property type="protein sequence ID" value="GAA4437853.1"/>
    <property type="molecule type" value="Genomic_DNA"/>
</dbReference>
<protein>
    <submittedName>
        <fullName evidence="1">Uncharacterized protein</fullName>
    </submittedName>
</protein>
<sequence length="181" mass="20975">MPKLTGDFKKQVKALSKADLEKIVLKLAGADRYSHEYINVYFLNPDYGSQDLFEVYKAELEKLAEKNFTGNHPSKRLTKLMKASAQSIRQFRQVVKDPRLEAELTLCMLDIQFEMIPKSSGGYQVYENGLARTLGKLIVLIREKVHEDYFLEYQGRINGYLLTLHRLFPYNANVRELPRAI</sequence>
<evidence type="ECO:0000313" key="2">
    <source>
        <dbReference type="Proteomes" id="UP001501508"/>
    </source>
</evidence>
<reference evidence="2" key="1">
    <citation type="journal article" date="2019" name="Int. J. Syst. Evol. Microbiol.">
        <title>The Global Catalogue of Microorganisms (GCM) 10K type strain sequencing project: providing services to taxonomists for standard genome sequencing and annotation.</title>
        <authorList>
            <consortium name="The Broad Institute Genomics Platform"/>
            <consortium name="The Broad Institute Genome Sequencing Center for Infectious Disease"/>
            <person name="Wu L."/>
            <person name="Ma J."/>
        </authorList>
    </citation>
    <scope>NUCLEOTIDE SEQUENCE [LARGE SCALE GENOMIC DNA]</scope>
    <source>
        <strain evidence="2">JCM 31920</strain>
    </source>
</reference>
<gene>
    <name evidence="1" type="ORF">GCM10023091_17620</name>
</gene>
<proteinExistence type="predicted"/>
<dbReference type="Proteomes" id="UP001501508">
    <property type="component" value="Unassembled WGS sequence"/>
</dbReference>
<dbReference type="RefSeq" id="WP_345028091.1">
    <property type="nucleotide sequence ID" value="NZ_BAABEY010000018.1"/>
</dbReference>